<keyword evidence="2" id="KW-1185">Reference proteome</keyword>
<proteinExistence type="predicted"/>
<dbReference type="EMBL" id="JABBWM010000276">
    <property type="protein sequence ID" value="KAG2083394.1"/>
    <property type="molecule type" value="Genomic_DNA"/>
</dbReference>
<comment type="caution">
    <text evidence="1">The sequence shown here is derived from an EMBL/GenBank/DDBJ whole genome shotgun (WGS) entry which is preliminary data.</text>
</comment>
<dbReference type="GeneID" id="64696915"/>
<name>A0A9P7ERU1_9AGAM</name>
<organism evidence="1 2">
    <name type="scientific">Suillus discolor</name>
    <dbReference type="NCBI Taxonomy" id="1912936"/>
    <lineage>
        <taxon>Eukaryota</taxon>
        <taxon>Fungi</taxon>
        <taxon>Dikarya</taxon>
        <taxon>Basidiomycota</taxon>
        <taxon>Agaricomycotina</taxon>
        <taxon>Agaricomycetes</taxon>
        <taxon>Agaricomycetidae</taxon>
        <taxon>Boletales</taxon>
        <taxon>Suillineae</taxon>
        <taxon>Suillaceae</taxon>
        <taxon>Suillus</taxon>
    </lineage>
</organism>
<dbReference type="RefSeq" id="XP_041284409.1">
    <property type="nucleotide sequence ID" value="XM_041434656.1"/>
</dbReference>
<reference evidence="1" key="1">
    <citation type="journal article" date="2020" name="New Phytol.">
        <title>Comparative genomics reveals dynamic genome evolution in host specialist ectomycorrhizal fungi.</title>
        <authorList>
            <person name="Lofgren L.A."/>
            <person name="Nguyen N.H."/>
            <person name="Vilgalys R."/>
            <person name="Ruytinx J."/>
            <person name="Liao H.L."/>
            <person name="Branco S."/>
            <person name="Kuo A."/>
            <person name="LaButti K."/>
            <person name="Lipzen A."/>
            <person name="Andreopoulos W."/>
            <person name="Pangilinan J."/>
            <person name="Riley R."/>
            <person name="Hundley H."/>
            <person name="Na H."/>
            <person name="Barry K."/>
            <person name="Grigoriev I.V."/>
            <person name="Stajich J.E."/>
            <person name="Kennedy P.G."/>
        </authorList>
    </citation>
    <scope>NUCLEOTIDE SEQUENCE</scope>
    <source>
        <strain evidence="1">FC423</strain>
    </source>
</reference>
<evidence type="ECO:0000313" key="2">
    <source>
        <dbReference type="Proteomes" id="UP000823399"/>
    </source>
</evidence>
<dbReference type="Proteomes" id="UP000823399">
    <property type="component" value="Unassembled WGS sequence"/>
</dbReference>
<protein>
    <submittedName>
        <fullName evidence="1">Uncharacterized protein</fullName>
    </submittedName>
</protein>
<gene>
    <name evidence="1" type="ORF">F5147DRAFT_660184</name>
</gene>
<accession>A0A9P7ERU1</accession>
<sequence>MWIQIPKVVAHAMINLRIPSHHTYQANDPDRLPSIGKGCASKPTMFLYDLGLRKISRRADVLERCGRDVTLLVDISSPSTILAGVSFDTFSHVDLQKIRCDASAAKETKSIKRGSQFSRFEWGRMHPVGSRKPAGGRPGDTYTSYAERMVAAITPLHPHAAKELRELSSEVNSLGGIGATAYYCWNFVAPQHMDRDATWTISLQTCKEAPADEFNFVMMDLGCYVETAENALW</sequence>
<dbReference type="AlphaFoldDB" id="A0A9P7ERU1"/>
<dbReference type="OrthoDB" id="2630948at2759"/>
<evidence type="ECO:0000313" key="1">
    <source>
        <dbReference type="EMBL" id="KAG2083394.1"/>
    </source>
</evidence>